<dbReference type="InterPro" id="IPR008308">
    <property type="entry name" value="YpbB-like"/>
</dbReference>
<proteinExistence type="predicted"/>
<evidence type="ECO:0000313" key="2">
    <source>
        <dbReference type="EMBL" id="MDQ0158512.1"/>
    </source>
</evidence>
<keyword evidence="3" id="KW-1185">Reference proteome</keyword>
<accession>A0ABT9VC08</accession>
<dbReference type="EMBL" id="JAUSTQ010000002">
    <property type="protein sequence ID" value="MDQ0158512.1"/>
    <property type="molecule type" value="Genomic_DNA"/>
</dbReference>
<dbReference type="Proteomes" id="UP001224359">
    <property type="component" value="Unassembled WGS sequence"/>
</dbReference>
<organism evidence="2 3">
    <name type="scientific">Alkalibacillus salilacus</name>
    <dbReference type="NCBI Taxonomy" id="284582"/>
    <lineage>
        <taxon>Bacteria</taxon>
        <taxon>Bacillati</taxon>
        <taxon>Bacillota</taxon>
        <taxon>Bacilli</taxon>
        <taxon>Bacillales</taxon>
        <taxon>Bacillaceae</taxon>
        <taxon>Alkalibacillus</taxon>
    </lineage>
</organism>
<feature type="domain" description="Helicase Helix-turn-helix" evidence="1">
    <location>
        <begin position="248"/>
        <end position="335"/>
    </location>
</feature>
<name>A0ABT9VC08_9BACI</name>
<dbReference type="RefSeq" id="WP_306974284.1">
    <property type="nucleotide sequence ID" value="NZ_JAUSTQ010000002.1"/>
</dbReference>
<comment type="caution">
    <text evidence="2">The sequence shown here is derived from an EMBL/GenBank/DDBJ whole genome shotgun (WGS) entry which is preliminary data.</text>
</comment>
<sequence length="348" mass="40699">MSFSRWLLPRLKQVEGERTPRSVLHILRGKKSAQTFQDSRLFHLADFYHVLPRLSVDAFDQAINQLKKDGLIEEQDSLVVMTELGEHFCQDHWQLELNGMDYGAITRPFYIRLQLLIQSVSNLIHNQTQFFPITDDESVQASIKKIFNDYNPLAQNGEVLYDELNRLFRLLNENDANLMMLTISGSDQIGLSYQQIAEKWQMDPIMIELSVQSVLHQWLGYITSNPNSFNLIKQLIPKQDENRLTESALLTKHMYNRGMSIDQIVEKRRLKPSTIEDHIVELAMKEILFSIRKFVSLEDEKRIRYVLEEDMTKRLKRIKEQLDGQVSYFQIRLVIARLGQEKEAISNG</sequence>
<protein>
    <submittedName>
        <fullName evidence="2">Uncharacterized protein YpbB</fullName>
    </submittedName>
</protein>
<reference evidence="2 3" key="1">
    <citation type="submission" date="2023-07" db="EMBL/GenBank/DDBJ databases">
        <title>Genomic Encyclopedia of Type Strains, Phase IV (KMG-IV): sequencing the most valuable type-strain genomes for metagenomic binning, comparative biology and taxonomic classification.</title>
        <authorList>
            <person name="Goeker M."/>
        </authorList>
    </citation>
    <scope>NUCLEOTIDE SEQUENCE [LARGE SCALE GENOMIC DNA]</scope>
    <source>
        <strain evidence="2 3">DSM 16460</strain>
    </source>
</reference>
<dbReference type="InterPro" id="IPR029491">
    <property type="entry name" value="Helicase_HTH"/>
</dbReference>
<evidence type="ECO:0000259" key="1">
    <source>
        <dbReference type="Pfam" id="PF14493"/>
    </source>
</evidence>
<gene>
    <name evidence="2" type="ORF">J2S77_000468</name>
</gene>
<dbReference type="PIRSF" id="PIRSF021350">
    <property type="entry name" value="UCP021350"/>
    <property type="match status" value="1"/>
</dbReference>
<dbReference type="Pfam" id="PF14493">
    <property type="entry name" value="HTH_40"/>
    <property type="match status" value="1"/>
</dbReference>
<evidence type="ECO:0000313" key="3">
    <source>
        <dbReference type="Proteomes" id="UP001224359"/>
    </source>
</evidence>